<evidence type="ECO:0000256" key="2">
    <source>
        <dbReference type="ARBA" id="ARBA00023242"/>
    </source>
</evidence>
<accession>A0A815GEZ7</accession>
<comment type="similarity">
    <text evidence="3">Belongs to the activator 1 small subunits family. CTF18 subfamily.</text>
</comment>
<dbReference type="Gene3D" id="1.10.8.60">
    <property type="match status" value="1"/>
</dbReference>
<organism evidence="5 7">
    <name type="scientific">Rotaria magnacalcarata</name>
    <dbReference type="NCBI Taxonomy" id="392030"/>
    <lineage>
        <taxon>Eukaryota</taxon>
        <taxon>Metazoa</taxon>
        <taxon>Spiralia</taxon>
        <taxon>Gnathifera</taxon>
        <taxon>Rotifera</taxon>
        <taxon>Eurotatoria</taxon>
        <taxon>Bdelloidea</taxon>
        <taxon>Philodinida</taxon>
        <taxon>Philodinidae</taxon>
        <taxon>Rotaria</taxon>
    </lineage>
</organism>
<dbReference type="EMBL" id="CAJOBH010004347">
    <property type="protein sequence ID" value="CAF3986611.1"/>
    <property type="molecule type" value="Genomic_DNA"/>
</dbReference>
<dbReference type="GO" id="GO:0005634">
    <property type="term" value="C:nucleus"/>
    <property type="evidence" value="ECO:0007669"/>
    <property type="project" value="UniProtKB-SubCell"/>
</dbReference>
<protein>
    <recommendedName>
        <fullName evidence="4">AAA+ ATPase domain-containing protein</fullName>
    </recommendedName>
</protein>
<sequence length="812" mass="93623">MFETTPNGSSIQIIDCKKRLFDEDDSIDKEKDNVENQQRSSIKKQKIIASRYHRQIPNQPFVVLTSHQNERYYLLEREEDDDCFKLSLNGRNKRSLLKVSVDDMIEKNVRQELDELTKSIDKSTADAENDDDSTLPIVDQYTDELWVEKFAPRAFCDLLSDIGINRTLLEWLNLWQYLVYKKELSHFRTIQARHEQIASNEAHKNKTHSIATVNKKVYPSDIQFELDACKRPLQKVALLCGSPGAGKTTLAHVVARHAGYNVIEMNASDDRSVELFRTRLETATQMREVLSKDYKPNCLLIDEIDGAPAPSIQLLVDLISRMPADSQQTSSKTKKNNSFVLLRPVICICNDLYVPALKPLRQIALILNFPRIEPSALAKRLLTISEQLNIQTDIITMNSLCAKATCDIRSCLHFMQFVVTHRNRAITKKMIESTAVLGVKDAQKSLFEIWTEILQVPQSKKAQLTLQLDDPLKRAGKVALARRLELIDLVSSIGSYDRLYDGLFEHYLTLHFHDPKLTSINYANQWLLFYDVMNKEMYTQQNYSFWRYAPYVALVFNLLFVTHRPIQMRYPQKQLDVQNKLRTNTAAIETMLNDIVPNIRQYLNKDILVLDILPHMLEILQPRLRQTNIALFTNKELRDIQTLIDVMVTFSLSYIQQRTATGENVLVLEPPIDVVAYFSGSNDKHGLSFGTRQMIFKELLKERVKRNIRLKSDKQEMFVPVNRQVTPTPKPKHPSELIKLQPKAIPQNEIIVARDFFAKFKLGPKNSQTTPKLPDQIDSTNKPIERKALISFAYNEGFSDAVRCRIKIQDLL</sequence>
<reference evidence="5" key="1">
    <citation type="submission" date="2021-02" db="EMBL/GenBank/DDBJ databases">
        <authorList>
            <person name="Nowell W R."/>
        </authorList>
    </citation>
    <scope>NUCLEOTIDE SEQUENCE</scope>
</reference>
<dbReference type="InterPro" id="IPR027417">
    <property type="entry name" value="P-loop_NTPase"/>
</dbReference>
<dbReference type="SUPFAM" id="SSF52540">
    <property type="entry name" value="P-loop containing nucleoside triphosphate hydrolases"/>
    <property type="match status" value="1"/>
</dbReference>
<dbReference type="Proteomes" id="UP000663855">
    <property type="component" value="Unassembled WGS sequence"/>
</dbReference>
<dbReference type="GO" id="GO:0005524">
    <property type="term" value="F:ATP binding"/>
    <property type="evidence" value="ECO:0007669"/>
    <property type="project" value="InterPro"/>
</dbReference>
<dbReference type="GO" id="GO:0016887">
    <property type="term" value="F:ATP hydrolysis activity"/>
    <property type="evidence" value="ECO:0007669"/>
    <property type="project" value="InterPro"/>
</dbReference>
<proteinExistence type="inferred from homology"/>
<dbReference type="AlphaFoldDB" id="A0A815GEZ7"/>
<dbReference type="InterPro" id="IPR003959">
    <property type="entry name" value="ATPase_AAA_core"/>
</dbReference>
<name>A0A815GEZ7_9BILA</name>
<comment type="subcellular location">
    <subcellularLocation>
        <location evidence="1">Nucleus</location>
    </subcellularLocation>
</comment>
<keyword evidence="2" id="KW-0539">Nucleus</keyword>
<evidence type="ECO:0000256" key="1">
    <source>
        <dbReference type="ARBA" id="ARBA00004123"/>
    </source>
</evidence>
<dbReference type="Pfam" id="PF00004">
    <property type="entry name" value="AAA"/>
    <property type="match status" value="1"/>
</dbReference>
<evidence type="ECO:0000313" key="7">
    <source>
        <dbReference type="Proteomes" id="UP000663855"/>
    </source>
</evidence>
<dbReference type="PANTHER" id="PTHR46765:SF1">
    <property type="entry name" value="P-LOOP CONTAINING NUCLEOSIDE TRIPHOSPHATE HYDROLASES SUPERFAMILY PROTEIN"/>
    <property type="match status" value="1"/>
</dbReference>
<gene>
    <name evidence="6" type="ORF">BYL167_LOCUS12909</name>
    <name evidence="5" type="ORF">CJN711_LOCUS18754</name>
</gene>
<dbReference type="PANTHER" id="PTHR46765">
    <property type="entry name" value="P-LOOP CONTAINING NUCLEOSIDE TRIPHOSPHATE HYDROLASES SUPERFAMILY PROTEIN"/>
    <property type="match status" value="1"/>
</dbReference>
<evidence type="ECO:0000313" key="6">
    <source>
        <dbReference type="EMBL" id="CAF3986611.1"/>
    </source>
</evidence>
<dbReference type="InterPro" id="IPR053016">
    <property type="entry name" value="CTF18-RFC_complex"/>
</dbReference>
<dbReference type="Proteomes" id="UP000681967">
    <property type="component" value="Unassembled WGS sequence"/>
</dbReference>
<dbReference type="SMART" id="SM00382">
    <property type="entry name" value="AAA"/>
    <property type="match status" value="1"/>
</dbReference>
<dbReference type="CDD" id="cd00009">
    <property type="entry name" value="AAA"/>
    <property type="match status" value="1"/>
</dbReference>
<comment type="caution">
    <text evidence="5">The sequence shown here is derived from an EMBL/GenBank/DDBJ whole genome shotgun (WGS) entry which is preliminary data.</text>
</comment>
<evidence type="ECO:0000256" key="3">
    <source>
        <dbReference type="ARBA" id="ARBA00043975"/>
    </source>
</evidence>
<evidence type="ECO:0000313" key="5">
    <source>
        <dbReference type="EMBL" id="CAF1337467.1"/>
    </source>
</evidence>
<dbReference type="EMBL" id="CAJNOV010008770">
    <property type="protein sequence ID" value="CAF1337467.1"/>
    <property type="molecule type" value="Genomic_DNA"/>
</dbReference>
<evidence type="ECO:0000259" key="4">
    <source>
        <dbReference type="SMART" id="SM00382"/>
    </source>
</evidence>
<dbReference type="Gene3D" id="3.40.50.300">
    <property type="entry name" value="P-loop containing nucleotide triphosphate hydrolases"/>
    <property type="match status" value="1"/>
</dbReference>
<feature type="domain" description="AAA+ ATPase" evidence="4">
    <location>
        <begin position="233"/>
        <end position="373"/>
    </location>
</feature>
<dbReference type="InterPro" id="IPR003593">
    <property type="entry name" value="AAA+_ATPase"/>
</dbReference>